<protein>
    <submittedName>
        <fullName evidence="1">Uncharacterized protein</fullName>
    </submittedName>
</protein>
<reference evidence="1 2" key="1">
    <citation type="journal article" date="2021" name="BMC Biol.">
        <title>Horizontally acquired antibacterial genes associated with adaptive radiation of ladybird beetles.</title>
        <authorList>
            <person name="Li H.S."/>
            <person name="Tang X.F."/>
            <person name="Huang Y.H."/>
            <person name="Xu Z.Y."/>
            <person name="Chen M.L."/>
            <person name="Du X.Y."/>
            <person name="Qiu B.Y."/>
            <person name="Chen P.T."/>
            <person name="Zhang W."/>
            <person name="Slipinski A."/>
            <person name="Escalona H.E."/>
            <person name="Waterhouse R.M."/>
            <person name="Zwick A."/>
            <person name="Pang H."/>
        </authorList>
    </citation>
    <scope>NUCLEOTIDE SEQUENCE [LARGE SCALE GENOMIC DNA]</scope>
    <source>
        <strain evidence="1">SYSU2018</strain>
    </source>
</reference>
<evidence type="ECO:0000313" key="1">
    <source>
        <dbReference type="EMBL" id="KAL3269575.1"/>
    </source>
</evidence>
<accession>A0ABD2MTJ5</accession>
<comment type="caution">
    <text evidence="1">The sequence shown here is derived from an EMBL/GenBank/DDBJ whole genome shotgun (WGS) entry which is preliminary data.</text>
</comment>
<name>A0ABD2MTJ5_9CUCU</name>
<sequence length="140" mass="15479">MEFARGNLLRKVNRFLPKANIAMDSIFENALNGITKQIENDLCGTDGNKLYMALPNALTCLLPGEYGGNATSDENFRKQCLMPSITILEECVPPFYQGVPTLLLDMMLSGIEAVADWKVKQAMSKKMKNISGICCQIHCS</sequence>
<dbReference type="EMBL" id="JABFTP020000021">
    <property type="protein sequence ID" value="KAL3269575.1"/>
    <property type="molecule type" value="Genomic_DNA"/>
</dbReference>
<dbReference type="AlphaFoldDB" id="A0ABD2MTJ5"/>
<evidence type="ECO:0000313" key="2">
    <source>
        <dbReference type="Proteomes" id="UP001516400"/>
    </source>
</evidence>
<proteinExistence type="predicted"/>
<gene>
    <name evidence="1" type="ORF">HHI36_008640</name>
</gene>
<dbReference type="Proteomes" id="UP001516400">
    <property type="component" value="Unassembled WGS sequence"/>
</dbReference>
<keyword evidence="2" id="KW-1185">Reference proteome</keyword>
<organism evidence="1 2">
    <name type="scientific">Cryptolaemus montrouzieri</name>
    <dbReference type="NCBI Taxonomy" id="559131"/>
    <lineage>
        <taxon>Eukaryota</taxon>
        <taxon>Metazoa</taxon>
        <taxon>Ecdysozoa</taxon>
        <taxon>Arthropoda</taxon>
        <taxon>Hexapoda</taxon>
        <taxon>Insecta</taxon>
        <taxon>Pterygota</taxon>
        <taxon>Neoptera</taxon>
        <taxon>Endopterygota</taxon>
        <taxon>Coleoptera</taxon>
        <taxon>Polyphaga</taxon>
        <taxon>Cucujiformia</taxon>
        <taxon>Coccinelloidea</taxon>
        <taxon>Coccinellidae</taxon>
        <taxon>Scymninae</taxon>
        <taxon>Scymnini</taxon>
        <taxon>Cryptolaemus</taxon>
    </lineage>
</organism>